<dbReference type="AlphaFoldDB" id="A0A368FZE2"/>
<evidence type="ECO:0000256" key="1">
    <source>
        <dbReference type="SAM" id="Coils"/>
    </source>
</evidence>
<proteinExistence type="predicted"/>
<comment type="caution">
    <text evidence="2">The sequence shown here is derived from an EMBL/GenBank/DDBJ whole genome shotgun (WGS) entry which is preliminary data.</text>
</comment>
<evidence type="ECO:0000313" key="3">
    <source>
        <dbReference type="Proteomes" id="UP000252519"/>
    </source>
</evidence>
<keyword evidence="3" id="KW-1185">Reference proteome</keyword>
<dbReference type="Proteomes" id="UP000252519">
    <property type="component" value="Unassembled WGS sequence"/>
</dbReference>
<dbReference type="STRING" id="29170.A0A368FZE2"/>
<evidence type="ECO:0000313" key="2">
    <source>
        <dbReference type="EMBL" id="RCN37556.1"/>
    </source>
</evidence>
<protein>
    <submittedName>
        <fullName evidence="2">Uncharacterized protein</fullName>
    </submittedName>
</protein>
<organism evidence="2 3">
    <name type="scientific">Ancylostoma caninum</name>
    <name type="common">Dog hookworm</name>
    <dbReference type="NCBI Taxonomy" id="29170"/>
    <lineage>
        <taxon>Eukaryota</taxon>
        <taxon>Metazoa</taxon>
        <taxon>Ecdysozoa</taxon>
        <taxon>Nematoda</taxon>
        <taxon>Chromadorea</taxon>
        <taxon>Rhabditida</taxon>
        <taxon>Rhabditina</taxon>
        <taxon>Rhabditomorpha</taxon>
        <taxon>Strongyloidea</taxon>
        <taxon>Ancylostomatidae</taxon>
        <taxon>Ancylostomatinae</taxon>
        <taxon>Ancylostoma</taxon>
    </lineage>
</organism>
<reference evidence="2 3" key="1">
    <citation type="submission" date="2014-10" db="EMBL/GenBank/DDBJ databases">
        <title>Draft genome of the hookworm Ancylostoma caninum.</title>
        <authorList>
            <person name="Mitreva M."/>
        </authorList>
    </citation>
    <scope>NUCLEOTIDE SEQUENCE [LARGE SCALE GENOMIC DNA]</scope>
    <source>
        <strain evidence="2 3">Baltimore</strain>
    </source>
</reference>
<name>A0A368FZE2_ANCCA</name>
<feature type="coiled-coil region" evidence="1">
    <location>
        <begin position="65"/>
        <end position="113"/>
    </location>
</feature>
<accession>A0A368FZE2</accession>
<sequence length="140" mass="16382">MEHRPSTSKGSFREEILHRLETRNAAVRPWASIFKNYSLMSDDLIRLRRRYDHRGRLDSVESSATEASTAELKNLRDELAEVYKQKSRNDQSLIEANRKLDQNEAVLSNMTKEYVSKYYFLLVGTSGFVRIGRYMVKEES</sequence>
<keyword evidence="1" id="KW-0175">Coiled coil</keyword>
<gene>
    <name evidence="2" type="ORF">ANCCAN_16521</name>
</gene>
<dbReference type="EMBL" id="JOJR01000459">
    <property type="protein sequence ID" value="RCN37556.1"/>
    <property type="molecule type" value="Genomic_DNA"/>
</dbReference>